<dbReference type="Gene3D" id="1.10.3300.10">
    <property type="entry name" value="Jann2411-like domain"/>
    <property type="match status" value="1"/>
</dbReference>
<evidence type="ECO:0000259" key="1">
    <source>
        <dbReference type="Pfam" id="PF11706"/>
    </source>
</evidence>
<dbReference type="InterPro" id="IPR010852">
    <property type="entry name" value="ABATE"/>
</dbReference>
<reference evidence="2" key="1">
    <citation type="journal article" date="2015" name="Nature">
        <title>Complex archaea that bridge the gap between prokaryotes and eukaryotes.</title>
        <authorList>
            <person name="Spang A."/>
            <person name="Saw J.H."/>
            <person name="Jorgensen S.L."/>
            <person name="Zaremba-Niedzwiedzka K."/>
            <person name="Martijn J."/>
            <person name="Lind A.E."/>
            <person name="van Eijk R."/>
            <person name="Schleper C."/>
            <person name="Guy L."/>
            <person name="Ettema T.J."/>
        </authorList>
    </citation>
    <scope>NUCLEOTIDE SEQUENCE</scope>
</reference>
<accession>A0A0F9QRM2</accession>
<gene>
    <name evidence="2" type="ORF">LCGC14_0741230</name>
</gene>
<dbReference type="Pfam" id="PF11706">
    <property type="entry name" value="zf-CGNR"/>
    <property type="match status" value="1"/>
</dbReference>
<dbReference type="PANTHER" id="PTHR35525:SF3">
    <property type="entry name" value="BLL6575 PROTEIN"/>
    <property type="match status" value="1"/>
</dbReference>
<name>A0A0F9QRM2_9ZZZZ</name>
<evidence type="ECO:0000313" key="2">
    <source>
        <dbReference type="EMBL" id="KKN39647.1"/>
    </source>
</evidence>
<dbReference type="SUPFAM" id="SSF160904">
    <property type="entry name" value="Jann2411-like"/>
    <property type="match status" value="1"/>
</dbReference>
<feature type="domain" description="Zinc finger CGNR" evidence="1">
    <location>
        <begin position="149"/>
        <end position="190"/>
    </location>
</feature>
<dbReference type="PANTHER" id="PTHR35525">
    <property type="entry name" value="BLL6575 PROTEIN"/>
    <property type="match status" value="1"/>
</dbReference>
<organism evidence="2">
    <name type="scientific">marine sediment metagenome</name>
    <dbReference type="NCBI Taxonomy" id="412755"/>
    <lineage>
        <taxon>unclassified sequences</taxon>
        <taxon>metagenomes</taxon>
        <taxon>ecological metagenomes</taxon>
    </lineage>
</organism>
<dbReference type="Pfam" id="PF07336">
    <property type="entry name" value="ABATE"/>
    <property type="match status" value="1"/>
</dbReference>
<dbReference type="InterPro" id="IPR021005">
    <property type="entry name" value="Znf_CGNR"/>
</dbReference>
<comment type="caution">
    <text evidence="2">The sequence shown here is derived from an EMBL/GenBank/DDBJ whole genome shotgun (WGS) entry which is preliminary data.</text>
</comment>
<dbReference type="EMBL" id="LAZR01001751">
    <property type="protein sequence ID" value="KKN39647.1"/>
    <property type="molecule type" value="Genomic_DNA"/>
</dbReference>
<sequence>MYSGYMNEIKKQYLFVANNLSVDLINTEFNVRGELIDLFMSEEDVAEWLDQANIHADFAQELELKKLLEFRKKARLILTEIIDNESLDEGDIASLNDYLKNYKSHYQLEISSEGYQLNNSKTYYSTEELIGFFAFELATLLASDQWKYLKRCLNPDCVLMFVDNSRSHKRRWCSMDTCGNRAKVSKHYRKVKY</sequence>
<dbReference type="AlphaFoldDB" id="A0A0F9QRM2"/>
<protein>
    <recommendedName>
        <fullName evidence="1">Zinc finger CGNR domain-containing protein</fullName>
    </recommendedName>
</protein>
<proteinExistence type="predicted"/>
<dbReference type="InterPro" id="IPR023286">
    <property type="entry name" value="ABATE_dom_sf"/>
</dbReference>